<dbReference type="Proteomes" id="UP000054248">
    <property type="component" value="Unassembled WGS sequence"/>
</dbReference>
<accession>A0A0C3LC67</accession>
<reference evidence="1 2" key="1">
    <citation type="submission" date="2014-04" db="EMBL/GenBank/DDBJ databases">
        <authorList>
            <consortium name="DOE Joint Genome Institute"/>
            <person name="Kuo A."/>
            <person name="Girlanda M."/>
            <person name="Perotto S."/>
            <person name="Kohler A."/>
            <person name="Nagy L.G."/>
            <person name="Floudas D."/>
            <person name="Copeland A."/>
            <person name="Barry K.W."/>
            <person name="Cichocki N."/>
            <person name="Veneault-Fourrey C."/>
            <person name="LaButti K."/>
            <person name="Lindquist E.A."/>
            <person name="Lipzen A."/>
            <person name="Lundell T."/>
            <person name="Morin E."/>
            <person name="Murat C."/>
            <person name="Sun H."/>
            <person name="Tunlid A."/>
            <person name="Henrissat B."/>
            <person name="Grigoriev I.V."/>
            <person name="Hibbett D.S."/>
            <person name="Martin F."/>
            <person name="Nordberg H.P."/>
            <person name="Cantor M.N."/>
            <person name="Hua S.X."/>
        </authorList>
    </citation>
    <scope>NUCLEOTIDE SEQUENCE [LARGE SCALE GENOMIC DNA]</scope>
    <source>
        <strain evidence="1 2">MUT 4182</strain>
    </source>
</reference>
<dbReference type="AlphaFoldDB" id="A0A0C3LC67"/>
<dbReference type="HOGENOM" id="CLU_3015911_0_0_1"/>
<keyword evidence="2" id="KW-1185">Reference proteome</keyword>
<evidence type="ECO:0000313" key="2">
    <source>
        <dbReference type="Proteomes" id="UP000054248"/>
    </source>
</evidence>
<gene>
    <name evidence="1" type="ORF">M407DRAFT_246292</name>
</gene>
<name>A0A0C3LC67_9AGAM</name>
<reference evidence="2" key="2">
    <citation type="submission" date="2015-01" db="EMBL/GenBank/DDBJ databases">
        <title>Evolutionary Origins and Diversification of the Mycorrhizal Mutualists.</title>
        <authorList>
            <consortium name="DOE Joint Genome Institute"/>
            <consortium name="Mycorrhizal Genomics Consortium"/>
            <person name="Kohler A."/>
            <person name="Kuo A."/>
            <person name="Nagy L.G."/>
            <person name="Floudas D."/>
            <person name="Copeland A."/>
            <person name="Barry K.W."/>
            <person name="Cichocki N."/>
            <person name="Veneault-Fourrey C."/>
            <person name="LaButti K."/>
            <person name="Lindquist E.A."/>
            <person name="Lipzen A."/>
            <person name="Lundell T."/>
            <person name="Morin E."/>
            <person name="Murat C."/>
            <person name="Riley R."/>
            <person name="Ohm R."/>
            <person name="Sun H."/>
            <person name="Tunlid A."/>
            <person name="Henrissat B."/>
            <person name="Grigoriev I.V."/>
            <person name="Hibbett D.S."/>
            <person name="Martin F."/>
        </authorList>
    </citation>
    <scope>NUCLEOTIDE SEQUENCE [LARGE SCALE GENOMIC DNA]</scope>
    <source>
        <strain evidence="2">MUT 4182</strain>
    </source>
</reference>
<evidence type="ECO:0000313" key="1">
    <source>
        <dbReference type="EMBL" id="KIO19082.1"/>
    </source>
</evidence>
<feature type="non-terminal residue" evidence="1">
    <location>
        <position position="56"/>
    </location>
</feature>
<dbReference type="EMBL" id="KN823242">
    <property type="protein sequence ID" value="KIO19082.1"/>
    <property type="molecule type" value="Genomic_DNA"/>
</dbReference>
<organism evidence="1 2">
    <name type="scientific">Tulasnella calospora MUT 4182</name>
    <dbReference type="NCBI Taxonomy" id="1051891"/>
    <lineage>
        <taxon>Eukaryota</taxon>
        <taxon>Fungi</taxon>
        <taxon>Dikarya</taxon>
        <taxon>Basidiomycota</taxon>
        <taxon>Agaricomycotina</taxon>
        <taxon>Agaricomycetes</taxon>
        <taxon>Cantharellales</taxon>
        <taxon>Tulasnellaceae</taxon>
        <taxon>Tulasnella</taxon>
    </lineage>
</organism>
<protein>
    <submittedName>
        <fullName evidence="1">Uncharacterized protein</fullName>
    </submittedName>
</protein>
<proteinExistence type="predicted"/>
<sequence>MSLRMLGRRLSCPAQRRICDRRLHSDARISYWACLASNFGSVSNWEVDHDQLTLDV</sequence>